<dbReference type="Proteomes" id="UP000037558">
    <property type="component" value="Unassembled WGS sequence"/>
</dbReference>
<dbReference type="InterPro" id="IPR001753">
    <property type="entry name" value="Enoyl-CoA_hydra/iso"/>
</dbReference>
<name>A0A0M0L8F7_9BACI</name>
<dbReference type="PANTHER" id="PTHR43459:SF1">
    <property type="entry name" value="EG:BACN32G11.4 PROTEIN"/>
    <property type="match status" value="1"/>
</dbReference>
<dbReference type="PANTHER" id="PTHR43459">
    <property type="entry name" value="ENOYL-COA HYDRATASE"/>
    <property type="match status" value="1"/>
</dbReference>
<dbReference type="Gene3D" id="1.10.12.10">
    <property type="entry name" value="Lyase 2-enoyl-coa Hydratase, Chain A, domain 2"/>
    <property type="match status" value="1"/>
</dbReference>
<organism evidence="2 3">
    <name type="scientific">Priestia koreensis</name>
    <dbReference type="NCBI Taxonomy" id="284581"/>
    <lineage>
        <taxon>Bacteria</taxon>
        <taxon>Bacillati</taxon>
        <taxon>Bacillota</taxon>
        <taxon>Bacilli</taxon>
        <taxon>Bacillales</taxon>
        <taxon>Bacillaceae</taxon>
        <taxon>Priestia</taxon>
    </lineage>
</organism>
<dbReference type="InterPro" id="IPR014748">
    <property type="entry name" value="Enoyl-CoA_hydra_C"/>
</dbReference>
<dbReference type="RefSeq" id="WP_053400726.1">
    <property type="nucleotide sequence ID" value="NZ_LILC01000010.1"/>
</dbReference>
<dbReference type="OrthoDB" id="9775794at2"/>
<evidence type="ECO:0000256" key="1">
    <source>
        <dbReference type="ARBA" id="ARBA00005254"/>
    </source>
</evidence>
<protein>
    <submittedName>
        <fullName evidence="2">Enoyl-CoA hydratase</fullName>
        <ecNumber evidence="2">4.2.1.17</ecNumber>
    </submittedName>
</protein>
<evidence type="ECO:0000313" key="3">
    <source>
        <dbReference type="Proteomes" id="UP000037558"/>
    </source>
</evidence>
<proteinExistence type="inferred from homology"/>
<dbReference type="EC" id="4.2.1.17" evidence="2"/>
<gene>
    <name evidence="2" type="ORF">AMD01_07230</name>
</gene>
<comment type="caution">
    <text evidence="2">The sequence shown here is derived from an EMBL/GenBank/DDBJ whole genome shotgun (WGS) entry which is preliminary data.</text>
</comment>
<comment type="similarity">
    <text evidence="1">Belongs to the enoyl-CoA hydratase/isomerase family.</text>
</comment>
<dbReference type="AlphaFoldDB" id="A0A0M0L8F7"/>
<evidence type="ECO:0000313" key="2">
    <source>
        <dbReference type="EMBL" id="KOO47137.1"/>
    </source>
</evidence>
<dbReference type="Gene3D" id="3.90.226.10">
    <property type="entry name" value="2-enoyl-CoA Hydratase, Chain A, domain 1"/>
    <property type="match status" value="1"/>
</dbReference>
<dbReference type="SUPFAM" id="SSF52096">
    <property type="entry name" value="ClpP/crotonase"/>
    <property type="match status" value="1"/>
</dbReference>
<dbReference type="NCBIfam" id="NF005804">
    <property type="entry name" value="PRK07659.1"/>
    <property type="match status" value="1"/>
</dbReference>
<keyword evidence="2" id="KW-0456">Lyase</keyword>
<dbReference type="Pfam" id="PF00378">
    <property type="entry name" value="ECH_1"/>
    <property type="match status" value="1"/>
</dbReference>
<dbReference type="InterPro" id="IPR029045">
    <property type="entry name" value="ClpP/crotonase-like_dom_sf"/>
</dbReference>
<keyword evidence="3" id="KW-1185">Reference proteome</keyword>
<dbReference type="CDD" id="cd06558">
    <property type="entry name" value="crotonase-like"/>
    <property type="match status" value="1"/>
</dbReference>
<dbReference type="EMBL" id="LILC01000010">
    <property type="protein sequence ID" value="KOO47137.1"/>
    <property type="molecule type" value="Genomic_DNA"/>
</dbReference>
<accession>A0A0M0L8F7</accession>
<sequence length="259" mass="28159">MAVETKLVELTYEDRVATMILNRADALNALNLEMLKEVLSALQHVKEQGTDFLVIKGSGKAFSAGGDIKMMLAPSHDESFGDVMGVINQLITTLYQLPTITIAAVNGAAAGLGLSLALACDYIIADERAKLAMNFIGIALIPDGGGHFLLEKRMGAHEAKKLIWEGEVLTAQQGLEKYIIDETASDLDAAVEQKVGAWKKKPVLAMKKTKDIYVSQSLSQLKASLEMEKEGQGQMNQTKDHREGIEAFVQKRPPVFTGQ</sequence>
<dbReference type="STRING" id="284581.AMD01_07230"/>
<dbReference type="GO" id="GO:0004300">
    <property type="term" value="F:enoyl-CoA hydratase activity"/>
    <property type="evidence" value="ECO:0007669"/>
    <property type="project" value="UniProtKB-EC"/>
</dbReference>
<dbReference type="PATRIC" id="fig|284581.3.peg.1327"/>
<reference evidence="3" key="1">
    <citation type="submission" date="2015-08" db="EMBL/GenBank/DDBJ databases">
        <title>Fjat-14210 dsm16467.</title>
        <authorList>
            <person name="Liu B."/>
            <person name="Wang J."/>
            <person name="Zhu Y."/>
            <person name="Liu G."/>
            <person name="Chen Q."/>
            <person name="Chen Z."/>
            <person name="Lan J."/>
            <person name="Che J."/>
            <person name="Ge C."/>
            <person name="Shi H."/>
            <person name="Pan Z."/>
            <person name="Liu X."/>
        </authorList>
    </citation>
    <scope>NUCLEOTIDE SEQUENCE [LARGE SCALE GENOMIC DNA]</scope>
    <source>
        <strain evidence="3">DSM 16467</strain>
    </source>
</reference>